<evidence type="ECO:0000256" key="8">
    <source>
        <dbReference type="SAM" id="Phobius"/>
    </source>
</evidence>
<feature type="transmembrane region" description="Helical" evidence="8">
    <location>
        <begin position="283"/>
        <end position="304"/>
    </location>
</feature>
<dbReference type="EMBL" id="JBBMFD010000008">
    <property type="protein sequence ID" value="MEQ2440414.1"/>
    <property type="molecule type" value="Genomic_DNA"/>
</dbReference>
<dbReference type="PANTHER" id="PTHR36838:SF4">
    <property type="entry name" value="AUXIN EFFLUX CARRIER FAMILY PROTEIN"/>
    <property type="match status" value="1"/>
</dbReference>
<comment type="similarity">
    <text evidence="2">Belongs to the auxin efflux carrier (TC 2.A.69) family.</text>
</comment>
<reference evidence="9 10" key="1">
    <citation type="submission" date="2024-03" db="EMBL/GenBank/DDBJ databases">
        <title>Human intestinal bacterial collection.</title>
        <authorList>
            <person name="Pauvert C."/>
            <person name="Hitch T.C.A."/>
            <person name="Clavel T."/>
        </authorList>
    </citation>
    <scope>NUCLEOTIDE SEQUENCE [LARGE SCALE GENOMIC DNA]</scope>
    <source>
        <strain evidence="9 10">CLA-JM-H44</strain>
    </source>
</reference>
<dbReference type="InterPro" id="IPR004776">
    <property type="entry name" value="Mem_transp_PIN-like"/>
</dbReference>
<dbReference type="Proteomes" id="UP001489509">
    <property type="component" value="Unassembled WGS sequence"/>
</dbReference>
<dbReference type="Pfam" id="PF03547">
    <property type="entry name" value="Mem_trans"/>
    <property type="match status" value="1"/>
</dbReference>
<gene>
    <name evidence="9" type="ORF">WMO26_06190</name>
</gene>
<sequence length="312" mass="33459">MENLIVSASVVLPLFFMIVLGYFVKRIRMVDDPSLKVMNNLAFRVFLPVLLFYNIYKTDVSTALNYKLMTFAAVSVTASFLVLLLLIPRIEKANPRRGVLIQGIFRSNFIIFGLPVTESLFGPGAAGTASLLIAVIIPLFNALSVVALELFRGGKMNPKKILKGIVTNPLILASALGVLAMVTGFRFPAVLEEVVADVGGIATPLALIILGASFSFSAVKGYGKQLLLGLGGRLVLIPTIFLPIGVALGFRGPELAVLIALFASPTAVSSFTMAQQMDGDSQLAGQLVVFGSLFSILTIFLWVFSFKQLGLL</sequence>
<feature type="transmembrane region" description="Helical" evidence="8">
    <location>
        <begin position="6"/>
        <end position="25"/>
    </location>
</feature>
<evidence type="ECO:0000256" key="4">
    <source>
        <dbReference type="ARBA" id="ARBA00022475"/>
    </source>
</evidence>
<dbReference type="RefSeq" id="WP_349218960.1">
    <property type="nucleotide sequence ID" value="NZ_JBBMFD010000008.1"/>
</dbReference>
<feature type="transmembrane region" description="Helical" evidence="8">
    <location>
        <begin position="201"/>
        <end position="219"/>
    </location>
</feature>
<evidence type="ECO:0000313" key="9">
    <source>
        <dbReference type="EMBL" id="MEQ2440414.1"/>
    </source>
</evidence>
<keyword evidence="4" id="KW-1003">Cell membrane</keyword>
<evidence type="ECO:0000256" key="2">
    <source>
        <dbReference type="ARBA" id="ARBA00010145"/>
    </source>
</evidence>
<organism evidence="9 10">
    <name type="scientific">Solibaculum intestinale</name>
    <dbReference type="NCBI Taxonomy" id="3133165"/>
    <lineage>
        <taxon>Bacteria</taxon>
        <taxon>Bacillati</taxon>
        <taxon>Bacillota</taxon>
        <taxon>Clostridia</taxon>
        <taxon>Eubacteriales</taxon>
        <taxon>Oscillospiraceae</taxon>
        <taxon>Solibaculum</taxon>
    </lineage>
</organism>
<evidence type="ECO:0000256" key="7">
    <source>
        <dbReference type="ARBA" id="ARBA00023136"/>
    </source>
</evidence>
<keyword evidence="10" id="KW-1185">Reference proteome</keyword>
<comment type="caution">
    <text evidence="9">The sequence shown here is derived from an EMBL/GenBank/DDBJ whole genome shotgun (WGS) entry which is preliminary data.</text>
</comment>
<evidence type="ECO:0000256" key="1">
    <source>
        <dbReference type="ARBA" id="ARBA00004651"/>
    </source>
</evidence>
<keyword evidence="5 8" id="KW-0812">Transmembrane</keyword>
<evidence type="ECO:0000256" key="3">
    <source>
        <dbReference type="ARBA" id="ARBA00022448"/>
    </source>
</evidence>
<proteinExistence type="inferred from homology"/>
<evidence type="ECO:0000256" key="6">
    <source>
        <dbReference type="ARBA" id="ARBA00022989"/>
    </source>
</evidence>
<feature type="transmembrane region" description="Helical" evidence="8">
    <location>
        <begin position="68"/>
        <end position="87"/>
    </location>
</feature>
<feature type="transmembrane region" description="Helical" evidence="8">
    <location>
        <begin position="37"/>
        <end position="56"/>
    </location>
</feature>
<evidence type="ECO:0000313" key="10">
    <source>
        <dbReference type="Proteomes" id="UP001489509"/>
    </source>
</evidence>
<dbReference type="InterPro" id="IPR038770">
    <property type="entry name" value="Na+/solute_symporter_sf"/>
</dbReference>
<feature type="transmembrane region" description="Helical" evidence="8">
    <location>
        <begin position="255"/>
        <end position="274"/>
    </location>
</feature>
<evidence type="ECO:0000256" key="5">
    <source>
        <dbReference type="ARBA" id="ARBA00022692"/>
    </source>
</evidence>
<feature type="transmembrane region" description="Helical" evidence="8">
    <location>
        <begin position="226"/>
        <end position="249"/>
    </location>
</feature>
<feature type="transmembrane region" description="Helical" evidence="8">
    <location>
        <begin position="170"/>
        <end position="189"/>
    </location>
</feature>
<dbReference type="Gene3D" id="1.20.1530.20">
    <property type="match status" value="1"/>
</dbReference>
<feature type="transmembrane region" description="Helical" evidence="8">
    <location>
        <begin position="129"/>
        <end position="150"/>
    </location>
</feature>
<comment type="subcellular location">
    <subcellularLocation>
        <location evidence="1">Cell membrane</location>
        <topology evidence="1">Multi-pass membrane protein</topology>
    </subcellularLocation>
</comment>
<protein>
    <submittedName>
        <fullName evidence="9">AEC family transporter</fullName>
    </submittedName>
</protein>
<accession>A0ABV1E0J5</accession>
<dbReference type="PANTHER" id="PTHR36838">
    <property type="entry name" value="AUXIN EFFLUX CARRIER FAMILY PROTEIN"/>
    <property type="match status" value="1"/>
</dbReference>
<keyword evidence="7 8" id="KW-0472">Membrane</keyword>
<feature type="transmembrane region" description="Helical" evidence="8">
    <location>
        <begin position="99"/>
        <end position="117"/>
    </location>
</feature>
<keyword evidence="3" id="KW-0813">Transport</keyword>
<name>A0ABV1E0J5_9FIRM</name>
<keyword evidence="6 8" id="KW-1133">Transmembrane helix</keyword>